<evidence type="ECO:0000313" key="1">
    <source>
        <dbReference type="EMBL" id="POM27565.1"/>
    </source>
</evidence>
<accession>A0A2P4UR89</accession>
<reference evidence="1 2" key="1">
    <citation type="journal article" date="2017" name="Chemistry">
        <title>Isolation, Biosynthesis and Chemical Modifications of Rubterolones A-F: Rare Tropolone Alkaloids from Actinomadura sp. 5-2.</title>
        <authorList>
            <person name="Guo H."/>
            <person name="Benndorf R."/>
            <person name="Leichnitz D."/>
            <person name="Klassen J.L."/>
            <person name="Vollmers J."/>
            <person name="Gorls H."/>
            <person name="Steinacker M."/>
            <person name="Weigel C."/>
            <person name="Dahse H.M."/>
            <person name="Kaster A.K."/>
            <person name="de Beer Z.W."/>
            <person name="Poulsen M."/>
            <person name="Beemelmanns C."/>
        </authorList>
    </citation>
    <scope>NUCLEOTIDE SEQUENCE [LARGE SCALE GENOMIC DNA]</scope>
    <source>
        <strain evidence="1 2">5-2</strain>
    </source>
</reference>
<dbReference type="AlphaFoldDB" id="A0A2P4UR89"/>
<keyword evidence="2" id="KW-1185">Reference proteome</keyword>
<protein>
    <submittedName>
        <fullName evidence="1">Uncharacterized protein</fullName>
    </submittedName>
</protein>
<proteinExistence type="predicted"/>
<dbReference type="Proteomes" id="UP000242367">
    <property type="component" value="Unassembled WGS sequence"/>
</dbReference>
<organism evidence="1 2">
    <name type="scientific">Actinomadura rubteroloni</name>
    <dbReference type="NCBI Taxonomy" id="1926885"/>
    <lineage>
        <taxon>Bacteria</taxon>
        <taxon>Bacillati</taxon>
        <taxon>Actinomycetota</taxon>
        <taxon>Actinomycetes</taxon>
        <taxon>Streptosporangiales</taxon>
        <taxon>Thermomonosporaceae</taxon>
        <taxon>Actinomadura</taxon>
    </lineage>
</organism>
<name>A0A2P4UR89_9ACTN</name>
<sequence>MSEPEARAARWTEERRELATRATREARGIERAVGERETL</sequence>
<gene>
    <name evidence="1" type="ORF">BTM25_19810</name>
</gene>
<evidence type="ECO:0000313" key="2">
    <source>
        <dbReference type="Proteomes" id="UP000242367"/>
    </source>
</evidence>
<dbReference type="EMBL" id="MTBP01000001">
    <property type="protein sequence ID" value="POM27565.1"/>
    <property type="molecule type" value="Genomic_DNA"/>
</dbReference>
<comment type="caution">
    <text evidence="1">The sequence shown here is derived from an EMBL/GenBank/DDBJ whole genome shotgun (WGS) entry which is preliminary data.</text>
</comment>